<evidence type="ECO:0000256" key="4">
    <source>
        <dbReference type="PROSITE-ProRule" id="PRU00175"/>
    </source>
</evidence>
<name>E9HEI0_DAPPU</name>
<dbReference type="InterPro" id="IPR013083">
    <property type="entry name" value="Znf_RING/FYVE/PHD"/>
</dbReference>
<evidence type="ECO:0000313" key="7">
    <source>
        <dbReference type="EMBL" id="EFX69873.1"/>
    </source>
</evidence>
<organism evidence="7 8">
    <name type="scientific">Daphnia pulex</name>
    <name type="common">Water flea</name>
    <dbReference type="NCBI Taxonomy" id="6669"/>
    <lineage>
        <taxon>Eukaryota</taxon>
        <taxon>Metazoa</taxon>
        <taxon>Ecdysozoa</taxon>
        <taxon>Arthropoda</taxon>
        <taxon>Crustacea</taxon>
        <taxon>Branchiopoda</taxon>
        <taxon>Diplostraca</taxon>
        <taxon>Cladocera</taxon>
        <taxon>Anomopoda</taxon>
        <taxon>Daphniidae</taxon>
        <taxon>Daphnia</taxon>
    </lineage>
</organism>
<sequence>MKTQLEQDISSQKTMLNKTLFYVVQMEDEVKNHQIDQILQHRQKDQAALVMSLLEEESWQYQAFSSLLSQRDRRTTQLSEDIRAVVDKLNQLTAWELQRKSRQIDITNNLLSENRIQLADLLSQLIEQQQLRRKDLKLLLEEMEVQRQNQAADYWLVQYQRLIDNMPDNIQHAQQYLPSAPSSVLDDEEVASAPPMEVFMETNCVICLDSSCQIIFLSCGHLCCCSGCGNKLNQCPMCRATIVKRLQVHS</sequence>
<dbReference type="Gene3D" id="3.30.40.10">
    <property type="entry name" value="Zinc/RING finger domain, C3HC4 (zinc finger)"/>
    <property type="match status" value="1"/>
</dbReference>
<dbReference type="PhylomeDB" id="E9HEI0"/>
<dbReference type="PANTHER" id="PTHR14879:SF5">
    <property type="entry name" value="RING-TYPE DOMAIN-CONTAINING PROTEIN"/>
    <property type="match status" value="1"/>
</dbReference>
<dbReference type="HOGENOM" id="CLU_1112271_0_0_1"/>
<dbReference type="Pfam" id="PF13920">
    <property type="entry name" value="zf-C3HC4_3"/>
    <property type="match status" value="1"/>
</dbReference>
<dbReference type="InterPro" id="IPR001841">
    <property type="entry name" value="Znf_RING"/>
</dbReference>
<feature type="coiled-coil region" evidence="5">
    <location>
        <begin position="126"/>
        <end position="153"/>
    </location>
</feature>
<evidence type="ECO:0000256" key="5">
    <source>
        <dbReference type="SAM" id="Coils"/>
    </source>
</evidence>
<keyword evidence="1" id="KW-0479">Metal-binding</keyword>
<dbReference type="PANTHER" id="PTHR14879">
    <property type="entry name" value="CASPASE REGULATOR, RING FINGER DOMAIN-CONTAINING"/>
    <property type="match status" value="1"/>
</dbReference>
<dbReference type="InParanoid" id="E9HEI0"/>
<evidence type="ECO:0000313" key="8">
    <source>
        <dbReference type="Proteomes" id="UP000000305"/>
    </source>
</evidence>
<dbReference type="FunFam" id="1.10.1170.10:FF:000002">
    <property type="entry name" value="Baculoviral IAP repeat containing 7"/>
    <property type="match status" value="1"/>
</dbReference>
<dbReference type="GO" id="GO:0008270">
    <property type="term" value="F:zinc ion binding"/>
    <property type="evidence" value="ECO:0007669"/>
    <property type="project" value="UniProtKB-KW"/>
</dbReference>
<reference evidence="7 8" key="1">
    <citation type="journal article" date="2011" name="Science">
        <title>The ecoresponsive genome of Daphnia pulex.</title>
        <authorList>
            <person name="Colbourne J.K."/>
            <person name="Pfrender M.E."/>
            <person name="Gilbert D."/>
            <person name="Thomas W.K."/>
            <person name="Tucker A."/>
            <person name="Oakley T.H."/>
            <person name="Tokishita S."/>
            <person name="Aerts A."/>
            <person name="Arnold G.J."/>
            <person name="Basu M.K."/>
            <person name="Bauer D.J."/>
            <person name="Caceres C.E."/>
            <person name="Carmel L."/>
            <person name="Casola C."/>
            <person name="Choi J.H."/>
            <person name="Detter J.C."/>
            <person name="Dong Q."/>
            <person name="Dusheyko S."/>
            <person name="Eads B.D."/>
            <person name="Frohlich T."/>
            <person name="Geiler-Samerotte K.A."/>
            <person name="Gerlach D."/>
            <person name="Hatcher P."/>
            <person name="Jogdeo S."/>
            <person name="Krijgsveld J."/>
            <person name="Kriventseva E.V."/>
            <person name="Kultz D."/>
            <person name="Laforsch C."/>
            <person name="Lindquist E."/>
            <person name="Lopez J."/>
            <person name="Manak J.R."/>
            <person name="Muller J."/>
            <person name="Pangilinan J."/>
            <person name="Patwardhan R.P."/>
            <person name="Pitluck S."/>
            <person name="Pritham E.J."/>
            <person name="Rechtsteiner A."/>
            <person name="Rho M."/>
            <person name="Rogozin I.B."/>
            <person name="Sakarya O."/>
            <person name="Salamov A."/>
            <person name="Schaack S."/>
            <person name="Shapiro H."/>
            <person name="Shiga Y."/>
            <person name="Skalitzky C."/>
            <person name="Smith Z."/>
            <person name="Souvorov A."/>
            <person name="Sung W."/>
            <person name="Tang Z."/>
            <person name="Tsuchiya D."/>
            <person name="Tu H."/>
            <person name="Vos H."/>
            <person name="Wang M."/>
            <person name="Wolf Y.I."/>
            <person name="Yamagata H."/>
            <person name="Yamada T."/>
            <person name="Ye Y."/>
            <person name="Shaw J.R."/>
            <person name="Andrews J."/>
            <person name="Crease T.J."/>
            <person name="Tang H."/>
            <person name="Lucas S.M."/>
            <person name="Robertson H.M."/>
            <person name="Bork P."/>
            <person name="Koonin E.V."/>
            <person name="Zdobnov E.M."/>
            <person name="Grigoriev I.V."/>
            <person name="Lynch M."/>
            <person name="Boore J.L."/>
        </authorList>
    </citation>
    <scope>NUCLEOTIDE SEQUENCE [LARGE SCALE GENOMIC DNA]</scope>
</reference>
<dbReference type="KEGG" id="dpx:DAPPUDRAFT_300665"/>
<dbReference type="OrthoDB" id="1711136at2759"/>
<dbReference type="PROSITE" id="PS50089">
    <property type="entry name" value="ZF_RING_2"/>
    <property type="match status" value="1"/>
</dbReference>
<accession>E9HEI0</accession>
<proteinExistence type="predicted"/>
<dbReference type="EMBL" id="GL732629">
    <property type="protein sequence ID" value="EFX69873.1"/>
    <property type="molecule type" value="Genomic_DNA"/>
</dbReference>
<dbReference type="Proteomes" id="UP000000305">
    <property type="component" value="Unassembled WGS sequence"/>
</dbReference>
<evidence type="ECO:0000259" key="6">
    <source>
        <dbReference type="PROSITE" id="PS50089"/>
    </source>
</evidence>
<keyword evidence="2 4" id="KW-0863">Zinc-finger</keyword>
<dbReference type="InterPro" id="IPR051728">
    <property type="entry name" value="RING-FYVE_E3_ubiquitin-ligase"/>
</dbReference>
<evidence type="ECO:0000256" key="1">
    <source>
        <dbReference type="ARBA" id="ARBA00022723"/>
    </source>
</evidence>
<dbReference type="OMA" id="RTIRIMY"/>
<keyword evidence="8" id="KW-1185">Reference proteome</keyword>
<keyword evidence="5" id="KW-0175">Coiled coil</keyword>
<dbReference type="STRING" id="6669.E9HEI0"/>
<protein>
    <recommendedName>
        <fullName evidence="6">RING-type domain-containing protein</fullName>
    </recommendedName>
</protein>
<keyword evidence="3" id="KW-0862">Zinc</keyword>
<dbReference type="AlphaFoldDB" id="E9HEI0"/>
<feature type="domain" description="RING-type" evidence="6">
    <location>
        <begin position="204"/>
        <end position="239"/>
    </location>
</feature>
<evidence type="ECO:0000256" key="3">
    <source>
        <dbReference type="ARBA" id="ARBA00022833"/>
    </source>
</evidence>
<dbReference type="SUPFAM" id="SSF57850">
    <property type="entry name" value="RING/U-box"/>
    <property type="match status" value="1"/>
</dbReference>
<dbReference type="eggNOG" id="KOG0619">
    <property type="taxonomic scope" value="Eukaryota"/>
</dbReference>
<evidence type="ECO:0000256" key="2">
    <source>
        <dbReference type="ARBA" id="ARBA00022771"/>
    </source>
</evidence>
<gene>
    <name evidence="7" type="ORF">DAPPUDRAFT_300665</name>
</gene>
<dbReference type="CDD" id="cd16515">
    <property type="entry name" value="RING-HC_LRSAM1"/>
    <property type="match status" value="1"/>
</dbReference>